<protein>
    <submittedName>
        <fullName evidence="2">Uncharacterized protein</fullName>
    </submittedName>
</protein>
<dbReference type="KEGG" id="afs:AFR_17425"/>
<dbReference type="Proteomes" id="UP000017746">
    <property type="component" value="Chromosome"/>
</dbReference>
<keyword evidence="1" id="KW-1133">Transmembrane helix</keyword>
<reference evidence="2 3" key="1">
    <citation type="journal article" date="2014" name="J. Biotechnol.">
        <title>Complete genome sequence of the actinobacterium Actinoplanes friuliensis HAG 010964, producer of the lipopeptide antibiotic friulimycin.</title>
        <authorList>
            <person name="Ruckert C."/>
            <person name="Szczepanowski R."/>
            <person name="Albersmeier A."/>
            <person name="Goesmann A."/>
            <person name="Fischer N."/>
            <person name="Steinkamper A."/>
            <person name="Puhler A."/>
            <person name="Biener R."/>
            <person name="Schwartz D."/>
            <person name="Kalinowski J."/>
        </authorList>
    </citation>
    <scope>NUCLEOTIDE SEQUENCE [LARGE SCALE GENOMIC DNA]</scope>
    <source>
        <strain evidence="2 3">DSM 7358</strain>
    </source>
</reference>
<keyword evidence="1" id="KW-0472">Membrane</keyword>
<name>U5VXQ3_9ACTN</name>
<keyword evidence="1" id="KW-0812">Transmembrane</keyword>
<proteinExistence type="predicted"/>
<gene>
    <name evidence="2" type="ORF">AFR_17425</name>
</gene>
<evidence type="ECO:0000313" key="2">
    <source>
        <dbReference type="EMBL" id="AGZ41763.1"/>
    </source>
</evidence>
<dbReference type="AlphaFoldDB" id="U5VXQ3"/>
<feature type="transmembrane region" description="Helical" evidence="1">
    <location>
        <begin position="32"/>
        <end position="50"/>
    </location>
</feature>
<accession>U5VXQ3</accession>
<organism evidence="2 3">
    <name type="scientific">Actinoplanes friuliensis DSM 7358</name>
    <dbReference type="NCBI Taxonomy" id="1246995"/>
    <lineage>
        <taxon>Bacteria</taxon>
        <taxon>Bacillati</taxon>
        <taxon>Actinomycetota</taxon>
        <taxon>Actinomycetes</taxon>
        <taxon>Micromonosporales</taxon>
        <taxon>Micromonosporaceae</taxon>
        <taxon>Actinoplanes</taxon>
    </lineage>
</organism>
<dbReference type="HOGENOM" id="CLU_2662784_0_0_11"/>
<dbReference type="RefSeq" id="WP_023362000.1">
    <property type="nucleotide sequence ID" value="NC_022657.1"/>
</dbReference>
<dbReference type="PATRIC" id="fig|1246995.3.peg.3533"/>
<evidence type="ECO:0000313" key="3">
    <source>
        <dbReference type="Proteomes" id="UP000017746"/>
    </source>
</evidence>
<dbReference type="STRING" id="1246995.AFR_17425"/>
<sequence>MDDAENRRFGDIAARLRDEGVGRPAPRRRRPWALIAGVVFVAAAILLLAFGGVKGAVLAIVPWLLGMACVLKGRG</sequence>
<evidence type="ECO:0000256" key="1">
    <source>
        <dbReference type="SAM" id="Phobius"/>
    </source>
</evidence>
<keyword evidence="3" id="KW-1185">Reference proteome</keyword>
<dbReference type="EMBL" id="CP006272">
    <property type="protein sequence ID" value="AGZ41763.1"/>
    <property type="molecule type" value="Genomic_DNA"/>
</dbReference>